<dbReference type="InterPro" id="IPR036291">
    <property type="entry name" value="NAD(P)-bd_dom_sf"/>
</dbReference>
<feature type="binding site" evidence="12">
    <location>
        <begin position="21"/>
        <end position="24"/>
    </location>
    <ligand>
        <name>NADP(+)</name>
        <dbReference type="ChEBI" id="CHEBI:58349"/>
    </ligand>
</feature>
<dbReference type="PANTHER" id="PTHR42879">
    <property type="entry name" value="3-OXOACYL-(ACYL-CARRIER-PROTEIN) REDUCTASE"/>
    <property type="match status" value="1"/>
</dbReference>
<dbReference type="EMBL" id="BIFT01000001">
    <property type="protein sequence ID" value="GCE27157.1"/>
    <property type="molecule type" value="Genomic_DNA"/>
</dbReference>
<evidence type="ECO:0000256" key="12">
    <source>
        <dbReference type="PIRSR" id="PIRSR611284-2"/>
    </source>
</evidence>
<evidence type="ECO:0000256" key="8">
    <source>
        <dbReference type="ARBA" id="ARBA00023098"/>
    </source>
</evidence>
<evidence type="ECO:0000256" key="1">
    <source>
        <dbReference type="ARBA" id="ARBA00005194"/>
    </source>
</evidence>
<evidence type="ECO:0000259" key="14">
    <source>
        <dbReference type="SMART" id="SM00822"/>
    </source>
</evidence>
<keyword evidence="16" id="KW-1185">Reference proteome</keyword>
<dbReference type="UniPathway" id="UPA00094"/>
<dbReference type="GO" id="GO:0004316">
    <property type="term" value="F:3-oxoacyl-[acyl-carrier-protein] reductase (NADPH) activity"/>
    <property type="evidence" value="ECO:0007669"/>
    <property type="project" value="UniProtKB-UniRule"/>
</dbReference>
<dbReference type="PANTHER" id="PTHR42879:SF2">
    <property type="entry name" value="3-OXOACYL-[ACYL-CARRIER-PROTEIN] REDUCTASE FABG"/>
    <property type="match status" value="1"/>
</dbReference>
<dbReference type="PRINTS" id="PR00080">
    <property type="entry name" value="SDRFAMILY"/>
</dbReference>
<dbReference type="Gene3D" id="3.40.50.720">
    <property type="entry name" value="NAD(P)-binding Rossmann-like Domain"/>
    <property type="match status" value="1"/>
</dbReference>
<dbReference type="EC" id="1.1.1.100" evidence="3 13"/>
<keyword evidence="5 13" id="KW-0276">Fatty acid metabolism</keyword>
<dbReference type="InterPro" id="IPR020904">
    <property type="entry name" value="Sc_DH/Rdtase_CS"/>
</dbReference>
<evidence type="ECO:0000256" key="10">
    <source>
        <dbReference type="ARBA" id="ARBA00048508"/>
    </source>
</evidence>
<comment type="function">
    <text evidence="13">Catalyzes the NADPH-dependent reduction of beta-ketoacyl-ACP substrates to beta-hydroxyacyl-ACP products, the first reductive step in the elongation cycle of fatty acid biosynthesis.</text>
</comment>
<dbReference type="FunFam" id="3.40.50.720:FF:000037">
    <property type="entry name" value="3-oxoacyl-[acyl-carrier-protein] reductase FabG"/>
    <property type="match status" value="1"/>
</dbReference>
<dbReference type="SMART" id="SM00822">
    <property type="entry name" value="PKS_KR"/>
    <property type="match status" value="1"/>
</dbReference>
<dbReference type="GO" id="GO:0006633">
    <property type="term" value="P:fatty acid biosynthetic process"/>
    <property type="evidence" value="ECO:0007669"/>
    <property type="project" value="UniProtKB-UniPathway"/>
</dbReference>
<keyword evidence="4 13" id="KW-0444">Lipid biosynthesis</keyword>
<evidence type="ECO:0000313" key="15">
    <source>
        <dbReference type="EMBL" id="GCE27157.1"/>
    </source>
</evidence>
<dbReference type="OrthoDB" id="9803333at2"/>
<dbReference type="SUPFAM" id="SSF51735">
    <property type="entry name" value="NAD(P)-binding Rossmann-fold domains"/>
    <property type="match status" value="1"/>
</dbReference>
<dbReference type="PROSITE" id="PS00061">
    <property type="entry name" value="ADH_SHORT"/>
    <property type="match status" value="1"/>
</dbReference>
<dbReference type="Pfam" id="PF13561">
    <property type="entry name" value="adh_short_C2"/>
    <property type="match status" value="1"/>
</dbReference>
<keyword evidence="8 13" id="KW-0443">Lipid metabolism</keyword>
<evidence type="ECO:0000256" key="13">
    <source>
        <dbReference type="RuleBase" id="RU366074"/>
    </source>
</evidence>
<accession>A0A402B757</accession>
<dbReference type="GO" id="GO:0051287">
    <property type="term" value="F:NAD binding"/>
    <property type="evidence" value="ECO:0007669"/>
    <property type="project" value="UniProtKB-UniRule"/>
</dbReference>
<dbReference type="PRINTS" id="PR00081">
    <property type="entry name" value="GDHRDH"/>
</dbReference>
<dbReference type="NCBIfam" id="TIGR01830">
    <property type="entry name" value="3oxo_ACP_reduc"/>
    <property type="match status" value="1"/>
</dbReference>
<evidence type="ECO:0000256" key="2">
    <source>
        <dbReference type="ARBA" id="ARBA00006484"/>
    </source>
</evidence>
<feature type="domain" description="Ketoreductase" evidence="14">
    <location>
        <begin position="15"/>
        <end position="200"/>
    </location>
</feature>
<evidence type="ECO:0000256" key="9">
    <source>
        <dbReference type="ARBA" id="ARBA00023160"/>
    </source>
</evidence>
<dbReference type="NCBIfam" id="NF005559">
    <property type="entry name" value="PRK07231.1"/>
    <property type="match status" value="1"/>
</dbReference>
<gene>
    <name evidence="15" type="ORF">KDA_26410</name>
</gene>
<comment type="pathway">
    <text evidence="1 13">Lipid metabolism; fatty acid biosynthesis.</text>
</comment>
<comment type="similarity">
    <text evidence="2 13">Belongs to the short-chain dehydrogenases/reductases (SDR) family.</text>
</comment>
<comment type="subunit">
    <text evidence="13">Homotetramer.</text>
</comment>
<dbReference type="CDD" id="cd05333">
    <property type="entry name" value="BKR_SDR_c"/>
    <property type="match status" value="1"/>
</dbReference>
<feature type="active site" description="Proton acceptor" evidence="11">
    <location>
        <position position="164"/>
    </location>
</feature>
<name>A0A402B757_9CHLR</name>
<evidence type="ECO:0000313" key="16">
    <source>
        <dbReference type="Proteomes" id="UP000287171"/>
    </source>
</evidence>
<evidence type="ECO:0000256" key="3">
    <source>
        <dbReference type="ARBA" id="ARBA00012948"/>
    </source>
</evidence>
<evidence type="ECO:0000256" key="6">
    <source>
        <dbReference type="ARBA" id="ARBA00022857"/>
    </source>
</evidence>
<evidence type="ECO:0000256" key="7">
    <source>
        <dbReference type="ARBA" id="ARBA00023002"/>
    </source>
</evidence>
<dbReference type="NCBIfam" id="NF009466">
    <property type="entry name" value="PRK12826.1-2"/>
    <property type="match status" value="1"/>
</dbReference>
<protein>
    <recommendedName>
        <fullName evidence="3 13">3-oxoacyl-[acyl-carrier-protein] reductase</fullName>
        <ecNumber evidence="3 13">1.1.1.100</ecNumber>
    </recommendedName>
</protein>
<feature type="binding site" evidence="12">
    <location>
        <begin position="164"/>
        <end position="168"/>
    </location>
    <ligand>
        <name>NADP(+)</name>
        <dbReference type="ChEBI" id="CHEBI:58349"/>
    </ligand>
</feature>
<keyword evidence="7 13" id="KW-0560">Oxidoreductase</keyword>
<comment type="catalytic activity">
    <reaction evidence="10 13">
        <text>a (3R)-hydroxyacyl-[ACP] + NADP(+) = a 3-oxoacyl-[ACP] + NADPH + H(+)</text>
        <dbReference type="Rhea" id="RHEA:17397"/>
        <dbReference type="Rhea" id="RHEA-COMP:9916"/>
        <dbReference type="Rhea" id="RHEA-COMP:9945"/>
        <dbReference type="ChEBI" id="CHEBI:15378"/>
        <dbReference type="ChEBI" id="CHEBI:57783"/>
        <dbReference type="ChEBI" id="CHEBI:58349"/>
        <dbReference type="ChEBI" id="CHEBI:78776"/>
        <dbReference type="ChEBI" id="CHEBI:78827"/>
        <dbReference type="EC" id="1.1.1.100"/>
    </reaction>
</comment>
<keyword evidence="9 13" id="KW-0275">Fatty acid biosynthesis</keyword>
<dbReference type="InterPro" id="IPR050259">
    <property type="entry name" value="SDR"/>
</dbReference>
<dbReference type="InterPro" id="IPR002347">
    <property type="entry name" value="SDR_fam"/>
</dbReference>
<reference evidence="16" key="1">
    <citation type="submission" date="2018-12" db="EMBL/GenBank/DDBJ databases">
        <title>Tengunoibacter tsumagoiensis gen. nov., sp. nov., Dictyobacter kobayashii sp. nov., D. alpinus sp. nov., and D. joshuensis sp. nov. and description of Dictyobacteraceae fam. nov. within the order Ktedonobacterales isolated from Tengu-no-mugimeshi.</title>
        <authorList>
            <person name="Wang C.M."/>
            <person name="Zheng Y."/>
            <person name="Sakai Y."/>
            <person name="Toyoda A."/>
            <person name="Minakuchi Y."/>
            <person name="Abe K."/>
            <person name="Yokota A."/>
            <person name="Yabe S."/>
        </authorList>
    </citation>
    <scope>NUCLEOTIDE SEQUENCE [LARGE SCALE GENOMIC DNA]</scope>
    <source>
        <strain evidence="16">Uno16</strain>
    </source>
</reference>
<dbReference type="InterPro" id="IPR011284">
    <property type="entry name" value="3oxo_ACP_reduc"/>
</dbReference>
<dbReference type="Proteomes" id="UP000287171">
    <property type="component" value="Unassembled WGS sequence"/>
</dbReference>
<keyword evidence="6 12" id="KW-0521">NADP</keyword>
<organism evidence="15 16">
    <name type="scientific">Dictyobacter alpinus</name>
    <dbReference type="NCBI Taxonomy" id="2014873"/>
    <lineage>
        <taxon>Bacteria</taxon>
        <taxon>Bacillati</taxon>
        <taxon>Chloroflexota</taxon>
        <taxon>Ktedonobacteria</taxon>
        <taxon>Ktedonobacterales</taxon>
        <taxon>Dictyobacteraceae</taxon>
        <taxon>Dictyobacter</taxon>
    </lineage>
</organism>
<dbReference type="RefSeq" id="WP_126627535.1">
    <property type="nucleotide sequence ID" value="NZ_BIFT01000001.1"/>
</dbReference>
<evidence type="ECO:0000256" key="11">
    <source>
        <dbReference type="PIRSR" id="PIRSR611284-1"/>
    </source>
</evidence>
<feature type="binding site" evidence="12">
    <location>
        <position position="99"/>
    </location>
    <ligand>
        <name>NADP(+)</name>
        <dbReference type="ChEBI" id="CHEBI:58349"/>
    </ligand>
</feature>
<comment type="caution">
    <text evidence="15">The sequence shown here is derived from an EMBL/GenBank/DDBJ whole genome shotgun (WGS) entry which is preliminary data.</text>
</comment>
<sequence length="256" mass="26888">MSREDYPQQPPLSGQVALVTGASRGIGKAIALELARQGAAVCVNYRGSETHAYAVVEQIMAHEGRAIALAADVSKADDVQRLFSAASSQLGPVQILINNAGITQDNLLLRMSEDDWDNVLDTNLKSAYLCSKAAARMMVRTRKGSIVNIASVTALSGNPGQANYTAAKGGLIAFSKTLARELGSRNIRVNAVAPGFIETDMTAELSQEVRGQLAEKIALGRLGTPAEIATTVAFLCTPAAQYITGQVISIDGGLSL</sequence>
<dbReference type="InterPro" id="IPR057326">
    <property type="entry name" value="KR_dom"/>
</dbReference>
<proteinExistence type="inferred from homology"/>
<evidence type="ECO:0000256" key="4">
    <source>
        <dbReference type="ARBA" id="ARBA00022516"/>
    </source>
</evidence>
<evidence type="ECO:0000256" key="5">
    <source>
        <dbReference type="ARBA" id="ARBA00022832"/>
    </source>
</evidence>
<feature type="binding site" evidence="12">
    <location>
        <position position="197"/>
    </location>
    <ligand>
        <name>NADP(+)</name>
        <dbReference type="ChEBI" id="CHEBI:58349"/>
    </ligand>
</feature>
<dbReference type="AlphaFoldDB" id="A0A402B757"/>